<name>Q2CGH4_OCEGH</name>
<dbReference type="STRING" id="314256.OG2516_06761"/>
<reference evidence="4 5" key="1">
    <citation type="journal article" date="2010" name="J. Bacteriol.">
        <title>Genome sequences of Oceanicola granulosus HTCC2516(T) and Oceanicola batsensis HTCC2597(TDelta).</title>
        <authorList>
            <person name="Thrash J.C."/>
            <person name="Cho J.C."/>
            <person name="Vergin K.L."/>
            <person name="Giovannoni S.J."/>
        </authorList>
    </citation>
    <scope>NUCLEOTIDE SEQUENCE [LARGE SCALE GENOMIC DNA]</scope>
    <source>
        <strain evidence="5">ATCC BAA-861 / DSM 15982 / KCTC 12143 / HTCC2516</strain>
    </source>
</reference>
<accession>Q2CGH4</accession>
<evidence type="ECO:0000313" key="5">
    <source>
        <dbReference type="Proteomes" id="UP000003635"/>
    </source>
</evidence>
<dbReference type="Proteomes" id="UP000003635">
    <property type="component" value="Unassembled WGS sequence"/>
</dbReference>
<keyword evidence="1" id="KW-0678">Repressor</keyword>
<dbReference type="GO" id="GO:0048027">
    <property type="term" value="F:mRNA 5'-UTR binding"/>
    <property type="evidence" value="ECO:0007669"/>
    <property type="project" value="InterPro"/>
</dbReference>
<dbReference type="AlphaFoldDB" id="Q2CGH4"/>
<dbReference type="InterPro" id="IPR009967">
    <property type="entry name" value="Flagellum_FlbT"/>
</dbReference>
<evidence type="ECO:0000256" key="1">
    <source>
        <dbReference type="ARBA" id="ARBA00022491"/>
    </source>
</evidence>
<comment type="caution">
    <text evidence="4">The sequence shown here is derived from an EMBL/GenBank/DDBJ whole genome shotgun (WGS) entry which is preliminary data.</text>
</comment>
<dbReference type="GO" id="GO:0006402">
    <property type="term" value="P:mRNA catabolic process"/>
    <property type="evidence" value="ECO:0007669"/>
    <property type="project" value="InterPro"/>
</dbReference>
<dbReference type="HOGENOM" id="CLU_130913_1_0_5"/>
<dbReference type="eggNOG" id="COG5443">
    <property type="taxonomic scope" value="Bacteria"/>
</dbReference>
<keyword evidence="3" id="KW-0694">RNA-binding</keyword>
<sequence>MALKLTLKPQERIVVNGCVMRNSSRRHVMVVETHGDIIRGHDLLEEHDAATPVAQVYFLIQTALTNAEIRDKLIPVCQSKLAELCTVFGAERRALVFEAANFVSTRDYYKALRALRPLMKREKEIFAAMPPAGAMLEAAE</sequence>
<dbReference type="OrthoDB" id="8561314at2"/>
<dbReference type="EMBL" id="AAOT01000009">
    <property type="protein sequence ID" value="EAR51744.1"/>
    <property type="molecule type" value="Genomic_DNA"/>
</dbReference>
<dbReference type="Pfam" id="PF07378">
    <property type="entry name" value="FlbT"/>
    <property type="match status" value="1"/>
</dbReference>
<gene>
    <name evidence="4" type="ORF">OG2516_06761</name>
</gene>
<keyword evidence="2" id="KW-1005">Bacterial flagellum biogenesis</keyword>
<evidence type="ECO:0000256" key="3">
    <source>
        <dbReference type="ARBA" id="ARBA00022884"/>
    </source>
</evidence>
<evidence type="ECO:0000313" key="4">
    <source>
        <dbReference type="EMBL" id="EAR51744.1"/>
    </source>
</evidence>
<keyword evidence="5" id="KW-1185">Reference proteome</keyword>
<protein>
    <submittedName>
        <fullName evidence="4">FlbT protein</fullName>
    </submittedName>
</protein>
<dbReference type="GO" id="GO:1902209">
    <property type="term" value="P:negative regulation of bacterial-type flagellum assembly"/>
    <property type="evidence" value="ECO:0007669"/>
    <property type="project" value="InterPro"/>
</dbReference>
<evidence type="ECO:0000256" key="2">
    <source>
        <dbReference type="ARBA" id="ARBA00022795"/>
    </source>
</evidence>
<dbReference type="RefSeq" id="WP_007254878.1">
    <property type="nucleotide sequence ID" value="NZ_CH724107.1"/>
</dbReference>
<proteinExistence type="predicted"/>
<organism evidence="4 5">
    <name type="scientific">Oceanicola granulosus (strain ATCC BAA-861 / DSM 15982 / KCTC 12143 / HTCC2516)</name>
    <dbReference type="NCBI Taxonomy" id="314256"/>
    <lineage>
        <taxon>Bacteria</taxon>
        <taxon>Pseudomonadati</taxon>
        <taxon>Pseudomonadota</taxon>
        <taxon>Alphaproteobacteria</taxon>
        <taxon>Rhodobacterales</taxon>
        <taxon>Roseobacteraceae</taxon>
        <taxon>Oceanicola</taxon>
    </lineage>
</organism>
<dbReference type="GO" id="GO:0044781">
    <property type="term" value="P:bacterial-type flagellum organization"/>
    <property type="evidence" value="ECO:0007669"/>
    <property type="project" value="UniProtKB-KW"/>
</dbReference>